<dbReference type="Proteomes" id="UP000268727">
    <property type="component" value="Unassembled WGS sequence"/>
</dbReference>
<dbReference type="AlphaFoldDB" id="A0A3N1HDZ6"/>
<sequence>MAGLIMPGQGHAEIVKAYPVLRYLVDLREGGWRFLPIEPGRDQIDGYRQWPGPWRDGIRFQDEDDALGLRLRLDDGVRITWERTGTLAEVVNELLILPAPDSRLAPRLAKGHGPDLR</sequence>
<name>A0A3N1HDZ6_9PSEU</name>
<keyword evidence="2" id="KW-1185">Reference proteome</keyword>
<dbReference type="EMBL" id="RJKM01000001">
    <property type="protein sequence ID" value="ROP40717.1"/>
    <property type="molecule type" value="Genomic_DNA"/>
</dbReference>
<organism evidence="1 2">
    <name type="scientific">Saccharothrix texasensis</name>
    <dbReference type="NCBI Taxonomy" id="103734"/>
    <lineage>
        <taxon>Bacteria</taxon>
        <taxon>Bacillati</taxon>
        <taxon>Actinomycetota</taxon>
        <taxon>Actinomycetes</taxon>
        <taxon>Pseudonocardiales</taxon>
        <taxon>Pseudonocardiaceae</taxon>
        <taxon>Saccharothrix</taxon>
    </lineage>
</organism>
<accession>A0A3N1HDZ6</accession>
<reference evidence="1 2" key="1">
    <citation type="submission" date="2018-11" db="EMBL/GenBank/DDBJ databases">
        <title>Sequencing the genomes of 1000 actinobacteria strains.</title>
        <authorList>
            <person name="Klenk H.-P."/>
        </authorList>
    </citation>
    <scope>NUCLEOTIDE SEQUENCE [LARGE SCALE GENOMIC DNA]</scope>
    <source>
        <strain evidence="1 2">DSM 44231</strain>
    </source>
</reference>
<evidence type="ECO:0000313" key="1">
    <source>
        <dbReference type="EMBL" id="ROP40717.1"/>
    </source>
</evidence>
<protein>
    <submittedName>
        <fullName evidence="1">Uncharacterized protein</fullName>
    </submittedName>
</protein>
<evidence type="ECO:0000313" key="2">
    <source>
        <dbReference type="Proteomes" id="UP000268727"/>
    </source>
</evidence>
<comment type="caution">
    <text evidence="1">The sequence shown here is derived from an EMBL/GenBank/DDBJ whole genome shotgun (WGS) entry which is preliminary data.</text>
</comment>
<dbReference type="RefSeq" id="WP_246037914.1">
    <property type="nucleotide sequence ID" value="NZ_RJKM01000001.1"/>
</dbReference>
<proteinExistence type="predicted"/>
<gene>
    <name evidence="1" type="ORF">EDD40_6134</name>
</gene>